<dbReference type="NCBIfam" id="TIGR01877">
    <property type="entry name" value="cas_cas6"/>
    <property type="match status" value="1"/>
</dbReference>
<evidence type="ECO:0000313" key="5">
    <source>
        <dbReference type="EMBL" id="SFO59978.1"/>
    </source>
</evidence>
<accession>A0A1I5IH33</accession>
<keyword evidence="3" id="KW-0051">Antiviral defense</keyword>
<name>A0A1I5IH33_9FIRM</name>
<evidence type="ECO:0000313" key="6">
    <source>
        <dbReference type="Proteomes" id="UP000198806"/>
    </source>
</evidence>
<dbReference type="RefSeq" id="WP_091688497.1">
    <property type="nucleotide sequence ID" value="NZ_BAABFM010000054.1"/>
</dbReference>
<dbReference type="GO" id="GO:0003723">
    <property type="term" value="F:RNA binding"/>
    <property type="evidence" value="ECO:0007669"/>
    <property type="project" value="UniProtKB-KW"/>
</dbReference>
<dbReference type="AlphaFoldDB" id="A0A1I5IH33"/>
<keyword evidence="6" id="KW-1185">Reference proteome</keyword>
<feature type="domain" description="CRISPR associated protein Cas6 C-terminal" evidence="4">
    <location>
        <begin position="115"/>
        <end position="225"/>
    </location>
</feature>
<dbReference type="GO" id="GO:0051607">
    <property type="term" value="P:defense response to virus"/>
    <property type="evidence" value="ECO:0007669"/>
    <property type="project" value="UniProtKB-KW"/>
</dbReference>
<evidence type="ECO:0000256" key="1">
    <source>
        <dbReference type="ARBA" id="ARBA00005937"/>
    </source>
</evidence>
<dbReference type="Pfam" id="PF01881">
    <property type="entry name" value="Cas_Cas6_C"/>
    <property type="match status" value="1"/>
</dbReference>
<keyword evidence="2" id="KW-0694">RNA-binding</keyword>
<evidence type="ECO:0000256" key="2">
    <source>
        <dbReference type="ARBA" id="ARBA00022884"/>
    </source>
</evidence>
<dbReference type="PANTHER" id="PTHR36984">
    <property type="entry name" value="CRISPR-ASSOCIATED ENDORIBONUCLEASE CAS6 1"/>
    <property type="match status" value="1"/>
</dbReference>
<organism evidence="5 6">
    <name type="scientific">Anaerocolumna aminovalerica</name>
    <dbReference type="NCBI Taxonomy" id="1527"/>
    <lineage>
        <taxon>Bacteria</taxon>
        <taxon>Bacillati</taxon>
        <taxon>Bacillota</taxon>
        <taxon>Clostridia</taxon>
        <taxon>Lachnospirales</taxon>
        <taxon>Lachnospiraceae</taxon>
        <taxon>Anaerocolumna</taxon>
    </lineage>
</organism>
<proteinExistence type="inferred from homology"/>
<sequence length="230" mass="27160">MVYELISKVYLLNDISLSNMRDKITKLIDETLAKDEYYLSFHRKNTFKNYSYDNFYNVENDGVYREGKIYSFRIRTVDAQLSNYLEKALFTAYTSDMKVLTVTKRTIPKKYLERIFSITPIVIKTEEGYWRTHVSIEEFEKKLRNNLIKNYNTFYNTKINEDFELFTYIEFNNQKPISVPFKNNITLLGDKVTFHVSENEMAQKLTYFAIGVGIGECGSRGCGFIGYQYL</sequence>
<reference evidence="5 6" key="1">
    <citation type="submission" date="2016-10" db="EMBL/GenBank/DDBJ databases">
        <authorList>
            <person name="de Groot N.N."/>
        </authorList>
    </citation>
    <scope>NUCLEOTIDE SEQUENCE [LARGE SCALE GENOMIC DNA]</scope>
    <source>
        <strain evidence="5 6">DSM 1283</strain>
    </source>
</reference>
<dbReference type="Proteomes" id="UP000198806">
    <property type="component" value="Unassembled WGS sequence"/>
</dbReference>
<gene>
    <name evidence="5" type="ORF">SAMN04489757_1458</name>
</gene>
<dbReference type="STRING" id="1527.SAMN04489757_1458"/>
<comment type="similarity">
    <text evidence="1">Belongs to the CRISPR-associated protein Cas6/Cse3/CasE family.</text>
</comment>
<dbReference type="OrthoDB" id="86642at2"/>
<evidence type="ECO:0000259" key="4">
    <source>
        <dbReference type="Pfam" id="PF01881"/>
    </source>
</evidence>
<dbReference type="Gene3D" id="3.30.70.1900">
    <property type="match status" value="1"/>
</dbReference>
<dbReference type="InterPro" id="IPR049435">
    <property type="entry name" value="Cas_Cas6_C"/>
</dbReference>
<dbReference type="GO" id="GO:0016788">
    <property type="term" value="F:hydrolase activity, acting on ester bonds"/>
    <property type="evidence" value="ECO:0007669"/>
    <property type="project" value="InterPro"/>
</dbReference>
<dbReference type="PANTHER" id="PTHR36984:SF1">
    <property type="entry name" value="CRISPR-ASSOCIATED ENDORIBONUCLEASE CAS6 1"/>
    <property type="match status" value="1"/>
</dbReference>
<dbReference type="EMBL" id="FOWD01000045">
    <property type="protein sequence ID" value="SFO59978.1"/>
    <property type="molecule type" value="Genomic_DNA"/>
</dbReference>
<dbReference type="InterPro" id="IPR010156">
    <property type="entry name" value="CRISPR-assoc_prot_Cas6"/>
</dbReference>
<evidence type="ECO:0000256" key="3">
    <source>
        <dbReference type="ARBA" id="ARBA00023118"/>
    </source>
</evidence>
<protein>
    <submittedName>
        <fullName evidence="5">CRISPR-associated endoribonuclease Cas6</fullName>
    </submittedName>
</protein>